<proteinExistence type="inferred from homology"/>
<reference evidence="7" key="2">
    <citation type="submission" date="2021-12" db="EMBL/GenBank/DDBJ databases">
        <title>Resequencing data analysis of finger millet.</title>
        <authorList>
            <person name="Hatakeyama M."/>
            <person name="Aluri S."/>
            <person name="Balachadran M.T."/>
            <person name="Sivarajan S.R."/>
            <person name="Poveda L."/>
            <person name="Shimizu-Inatsugi R."/>
            <person name="Schlapbach R."/>
            <person name="Sreeman S.M."/>
            <person name="Shimizu K.K."/>
        </authorList>
    </citation>
    <scope>NUCLEOTIDE SEQUENCE</scope>
</reference>
<gene>
    <name evidence="7" type="primary">gb15540</name>
    <name evidence="7" type="ORF">PR202_gb15540</name>
</gene>
<dbReference type="Pfam" id="PF00854">
    <property type="entry name" value="PTR2"/>
    <property type="match status" value="2"/>
</dbReference>
<dbReference type="PANTHER" id="PTHR11654">
    <property type="entry name" value="OLIGOPEPTIDE TRANSPORTER-RELATED"/>
    <property type="match status" value="1"/>
</dbReference>
<evidence type="ECO:0000256" key="5">
    <source>
        <dbReference type="ARBA" id="ARBA00023136"/>
    </source>
</evidence>
<reference evidence="7" key="1">
    <citation type="journal article" date="2018" name="DNA Res.">
        <title>Multiple hybrid de novo genome assembly of finger millet, an orphan allotetraploid crop.</title>
        <authorList>
            <person name="Hatakeyama M."/>
            <person name="Aluri S."/>
            <person name="Balachadran M.T."/>
            <person name="Sivarajan S.R."/>
            <person name="Patrignani A."/>
            <person name="Gruter S."/>
            <person name="Poveda L."/>
            <person name="Shimizu-Inatsugi R."/>
            <person name="Baeten J."/>
            <person name="Francoijs K.J."/>
            <person name="Nataraja K.N."/>
            <person name="Reddy Y.A.N."/>
            <person name="Phadnis S."/>
            <person name="Ravikumar R.L."/>
            <person name="Schlapbach R."/>
            <person name="Sreeman S.M."/>
            <person name="Shimizu K.K."/>
        </authorList>
    </citation>
    <scope>NUCLEOTIDE SEQUENCE</scope>
</reference>
<name>A0AAV5EZD5_ELECO</name>
<dbReference type="InterPro" id="IPR036259">
    <property type="entry name" value="MFS_trans_sf"/>
</dbReference>
<comment type="caution">
    <text evidence="7">The sequence shown here is derived from an EMBL/GenBank/DDBJ whole genome shotgun (WGS) entry which is preliminary data.</text>
</comment>
<feature type="transmembrane region" description="Helical" evidence="6">
    <location>
        <begin position="284"/>
        <end position="304"/>
    </location>
</feature>
<evidence type="ECO:0000256" key="6">
    <source>
        <dbReference type="SAM" id="Phobius"/>
    </source>
</evidence>
<dbReference type="Gene3D" id="1.20.1250.20">
    <property type="entry name" value="MFS general substrate transporter like domains"/>
    <property type="match status" value="2"/>
</dbReference>
<keyword evidence="3 6" id="KW-0812">Transmembrane</keyword>
<keyword evidence="5 6" id="KW-0472">Membrane</keyword>
<evidence type="ECO:0000256" key="1">
    <source>
        <dbReference type="ARBA" id="ARBA00004141"/>
    </source>
</evidence>
<keyword evidence="8" id="KW-1185">Reference proteome</keyword>
<feature type="transmembrane region" description="Helical" evidence="6">
    <location>
        <begin position="15"/>
        <end position="38"/>
    </location>
</feature>
<keyword evidence="4 6" id="KW-1133">Transmembrane helix</keyword>
<comment type="subcellular location">
    <subcellularLocation>
        <location evidence="1">Membrane</location>
        <topology evidence="1">Multi-pass membrane protein</topology>
    </subcellularLocation>
</comment>
<feature type="transmembrane region" description="Helical" evidence="6">
    <location>
        <begin position="253"/>
        <end position="272"/>
    </location>
</feature>
<evidence type="ECO:0000256" key="2">
    <source>
        <dbReference type="ARBA" id="ARBA00005982"/>
    </source>
</evidence>
<evidence type="ECO:0000256" key="4">
    <source>
        <dbReference type="ARBA" id="ARBA00022989"/>
    </source>
</evidence>
<dbReference type="GO" id="GO:0016020">
    <property type="term" value="C:membrane"/>
    <property type="evidence" value="ECO:0007669"/>
    <property type="project" value="UniProtKB-SubCell"/>
</dbReference>
<dbReference type="EMBL" id="BQKI01000079">
    <property type="protein sequence ID" value="GJN27510.1"/>
    <property type="molecule type" value="Genomic_DNA"/>
</dbReference>
<evidence type="ECO:0000313" key="8">
    <source>
        <dbReference type="Proteomes" id="UP001054889"/>
    </source>
</evidence>
<evidence type="ECO:0000256" key="3">
    <source>
        <dbReference type="ARBA" id="ARBA00022692"/>
    </source>
</evidence>
<dbReference type="AlphaFoldDB" id="A0AAV5EZD5"/>
<accession>A0AAV5EZD5</accession>
<comment type="similarity">
    <text evidence="2">Belongs to the major facilitator superfamily. Proton-dependent oligopeptide transporter (POT/PTR) (TC 2.A.17) family.</text>
</comment>
<dbReference type="Proteomes" id="UP001054889">
    <property type="component" value="Unassembled WGS sequence"/>
</dbReference>
<evidence type="ECO:0000313" key="7">
    <source>
        <dbReference type="EMBL" id="GJN27510.1"/>
    </source>
</evidence>
<dbReference type="GO" id="GO:0022857">
    <property type="term" value="F:transmembrane transporter activity"/>
    <property type="evidence" value="ECO:0007669"/>
    <property type="project" value="InterPro"/>
</dbReference>
<sequence length="378" mass="41266">MIVSGVLIVWVQTNVSWALGFGVATACLALGFAGFVLATPTYKRRVPTGSPLRSLAQVVVAACRKLRLRVPLDASLLHEAIITTDKQVEKDQQVPRIAHTDEFAFLDKAAVVEDAMMGLSSSSSWRLCTVTQVEELKILLRLLPIWATSIVLSAAYAQLNTTFVQQGGAMDARVLSLHVPAASMHGLLRGALRAGLGARLRLPHRPGAEEERVVITRRAVAAAHGARDGRGGDGGDAAGRGESISIAWQMPQYFVLAGGEVFSYIAPLEFFYNEAPGAMKSTCTSLALLTVAMGSYMSSFVFAVDGRQGWIYDDLKAGHLDYFFWLMHGRAMHAQLRRLQRVRQELQGQDRRVVIRLCFLCLHCMLALGRSVEEDVVG</sequence>
<dbReference type="InterPro" id="IPR000109">
    <property type="entry name" value="POT_fam"/>
</dbReference>
<protein>
    <submittedName>
        <fullName evidence="7">Uncharacterized protein</fullName>
    </submittedName>
</protein>
<organism evidence="7 8">
    <name type="scientific">Eleusine coracana subsp. coracana</name>
    <dbReference type="NCBI Taxonomy" id="191504"/>
    <lineage>
        <taxon>Eukaryota</taxon>
        <taxon>Viridiplantae</taxon>
        <taxon>Streptophyta</taxon>
        <taxon>Embryophyta</taxon>
        <taxon>Tracheophyta</taxon>
        <taxon>Spermatophyta</taxon>
        <taxon>Magnoliopsida</taxon>
        <taxon>Liliopsida</taxon>
        <taxon>Poales</taxon>
        <taxon>Poaceae</taxon>
        <taxon>PACMAD clade</taxon>
        <taxon>Chloridoideae</taxon>
        <taxon>Cynodonteae</taxon>
        <taxon>Eleusininae</taxon>
        <taxon>Eleusine</taxon>
    </lineage>
</organism>